<name>A0AAD6B4G3_9TELE</name>
<feature type="non-terminal residue" evidence="2">
    <location>
        <position position="154"/>
    </location>
</feature>
<feature type="compositionally biased region" description="Basic and acidic residues" evidence="1">
    <location>
        <begin position="134"/>
        <end position="154"/>
    </location>
</feature>
<organism evidence="2 3">
    <name type="scientific">Pogonophryne albipinna</name>
    <dbReference type="NCBI Taxonomy" id="1090488"/>
    <lineage>
        <taxon>Eukaryota</taxon>
        <taxon>Metazoa</taxon>
        <taxon>Chordata</taxon>
        <taxon>Craniata</taxon>
        <taxon>Vertebrata</taxon>
        <taxon>Euteleostomi</taxon>
        <taxon>Actinopterygii</taxon>
        <taxon>Neopterygii</taxon>
        <taxon>Teleostei</taxon>
        <taxon>Neoteleostei</taxon>
        <taxon>Acanthomorphata</taxon>
        <taxon>Eupercaria</taxon>
        <taxon>Perciformes</taxon>
        <taxon>Notothenioidei</taxon>
        <taxon>Pogonophryne</taxon>
    </lineage>
</organism>
<dbReference type="Proteomes" id="UP001219934">
    <property type="component" value="Unassembled WGS sequence"/>
</dbReference>
<accession>A0AAD6B4G3</accession>
<dbReference type="EMBL" id="JAPTMU010000010">
    <property type="protein sequence ID" value="KAJ4936359.1"/>
    <property type="molecule type" value="Genomic_DNA"/>
</dbReference>
<proteinExistence type="predicted"/>
<gene>
    <name evidence="2" type="ORF">JOQ06_000953</name>
</gene>
<evidence type="ECO:0000256" key="1">
    <source>
        <dbReference type="SAM" id="MobiDB-lite"/>
    </source>
</evidence>
<keyword evidence="3" id="KW-1185">Reference proteome</keyword>
<sequence>EESRAFGNKMEEGEALIMAPHIPESERSAWRPQQMTAAAFPSLMRMLLVVETGEKGGIMGEGVGVGLPPRWLIRCRSEGGLSRCLHPCLGPLEHGANHFSGQSSHGPALPSLAQDSLVTPRINKLELCQLGGVDRQRGQDRQREKEGEEDDLRV</sequence>
<reference evidence="2" key="1">
    <citation type="submission" date="2022-11" db="EMBL/GenBank/DDBJ databases">
        <title>Chromosome-level genome of Pogonophryne albipinna.</title>
        <authorList>
            <person name="Jo E."/>
        </authorList>
    </citation>
    <scope>NUCLEOTIDE SEQUENCE</scope>
    <source>
        <strain evidence="2">SGF0006</strain>
        <tissue evidence="2">Muscle</tissue>
    </source>
</reference>
<feature type="region of interest" description="Disordered" evidence="1">
    <location>
        <begin position="133"/>
        <end position="154"/>
    </location>
</feature>
<comment type="caution">
    <text evidence="2">The sequence shown here is derived from an EMBL/GenBank/DDBJ whole genome shotgun (WGS) entry which is preliminary data.</text>
</comment>
<dbReference type="AlphaFoldDB" id="A0AAD6B4G3"/>
<feature type="non-terminal residue" evidence="2">
    <location>
        <position position="1"/>
    </location>
</feature>
<evidence type="ECO:0000313" key="3">
    <source>
        <dbReference type="Proteomes" id="UP001219934"/>
    </source>
</evidence>
<protein>
    <submittedName>
        <fullName evidence="2">Uncharacterized protein</fullName>
    </submittedName>
</protein>
<evidence type="ECO:0000313" key="2">
    <source>
        <dbReference type="EMBL" id="KAJ4936359.1"/>
    </source>
</evidence>